<dbReference type="GeneID" id="27728904"/>
<proteinExistence type="predicted"/>
<evidence type="ECO:0000313" key="3">
    <source>
        <dbReference type="Proteomes" id="UP000028545"/>
    </source>
</evidence>
<dbReference type="RefSeq" id="XP_016638974.1">
    <property type="nucleotide sequence ID" value="XM_016791130.1"/>
</dbReference>
<dbReference type="HOGENOM" id="CLU_1397073_0_0_1"/>
<keyword evidence="3" id="KW-1185">Reference proteome</keyword>
<accession>A0A084FVR3</accession>
<evidence type="ECO:0000256" key="1">
    <source>
        <dbReference type="SAM" id="Phobius"/>
    </source>
</evidence>
<keyword evidence="1" id="KW-1133">Transmembrane helix</keyword>
<sequence>MRDDFVLFSEARRVLSGAQGNWLQRFLSWRSYTHVNLSKFHFLYNNSDGVKTFDWSTLGNLQGICQGYEYTCAHTVDIDIHMRIIAEIILQGIRYPRLGRGQKTVLDGIPKLKAPPGLKKQAFMSGWGFHATQGPCLKKIISWAAGVSTFGLAFVPIWLSSINSIDLQNAFAPVTFLVTLLGLILAMVAVTQGVS</sequence>
<gene>
    <name evidence="2" type="ORF">SAPIO_CDS9832</name>
</gene>
<dbReference type="OrthoDB" id="4062651at2759"/>
<feature type="transmembrane region" description="Helical" evidence="1">
    <location>
        <begin position="171"/>
        <end position="190"/>
    </location>
</feature>
<name>A0A084FVR3_PSEDA</name>
<reference evidence="2 3" key="1">
    <citation type="journal article" date="2014" name="Genome Announc.">
        <title>Draft genome sequence of the pathogenic fungus Scedosporium apiospermum.</title>
        <authorList>
            <person name="Vandeputte P."/>
            <person name="Ghamrawi S."/>
            <person name="Rechenmann M."/>
            <person name="Iltis A."/>
            <person name="Giraud S."/>
            <person name="Fleury M."/>
            <person name="Thornton C."/>
            <person name="Delhaes L."/>
            <person name="Meyer W."/>
            <person name="Papon N."/>
            <person name="Bouchara J.P."/>
        </authorList>
    </citation>
    <scope>NUCLEOTIDE SEQUENCE [LARGE SCALE GENOMIC DNA]</scope>
    <source>
        <strain evidence="2 3">IHEM 14462</strain>
    </source>
</reference>
<organism evidence="2 3">
    <name type="scientific">Pseudallescheria apiosperma</name>
    <name type="common">Scedosporium apiospermum</name>
    <dbReference type="NCBI Taxonomy" id="563466"/>
    <lineage>
        <taxon>Eukaryota</taxon>
        <taxon>Fungi</taxon>
        <taxon>Dikarya</taxon>
        <taxon>Ascomycota</taxon>
        <taxon>Pezizomycotina</taxon>
        <taxon>Sordariomycetes</taxon>
        <taxon>Hypocreomycetidae</taxon>
        <taxon>Microascales</taxon>
        <taxon>Microascaceae</taxon>
        <taxon>Scedosporium</taxon>
    </lineage>
</organism>
<keyword evidence="1" id="KW-0472">Membrane</keyword>
<protein>
    <submittedName>
        <fullName evidence="2">Uncharacterized protein</fullName>
    </submittedName>
</protein>
<dbReference type="KEGG" id="sapo:SAPIO_CDS9832"/>
<comment type="caution">
    <text evidence="2">The sequence shown here is derived from an EMBL/GenBank/DDBJ whole genome shotgun (WGS) entry which is preliminary data.</text>
</comment>
<dbReference type="VEuPathDB" id="FungiDB:SAPIO_CDS9832"/>
<dbReference type="AlphaFoldDB" id="A0A084FVR3"/>
<dbReference type="EMBL" id="JOWA01000154">
    <property type="protein sequence ID" value="KEZ39175.1"/>
    <property type="molecule type" value="Genomic_DNA"/>
</dbReference>
<keyword evidence="1" id="KW-0812">Transmembrane</keyword>
<feature type="transmembrane region" description="Helical" evidence="1">
    <location>
        <begin position="140"/>
        <end position="159"/>
    </location>
</feature>
<dbReference type="Proteomes" id="UP000028545">
    <property type="component" value="Unassembled WGS sequence"/>
</dbReference>
<evidence type="ECO:0000313" key="2">
    <source>
        <dbReference type="EMBL" id="KEZ39175.1"/>
    </source>
</evidence>